<dbReference type="SUPFAM" id="SSF55781">
    <property type="entry name" value="GAF domain-like"/>
    <property type="match status" value="1"/>
</dbReference>
<dbReference type="KEGG" id="siv:SSIL_1915"/>
<dbReference type="CDD" id="cd01949">
    <property type="entry name" value="GGDEF"/>
    <property type="match status" value="1"/>
</dbReference>
<name>F2F0U4_SOLSS</name>
<gene>
    <name evidence="2" type="ordered locus">SSIL_1915</name>
</gene>
<dbReference type="Gene3D" id="3.30.70.270">
    <property type="match status" value="1"/>
</dbReference>
<dbReference type="SUPFAM" id="SSF55073">
    <property type="entry name" value="Nucleotide cyclase"/>
    <property type="match status" value="1"/>
</dbReference>
<dbReference type="InterPro" id="IPR043128">
    <property type="entry name" value="Rev_trsase/Diguanyl_cyclase"/>
</dbReference>
<dbReference type="Proteomes" id="UP000006691">
    <property type="component" value="Chromosome"/>
</dbReference>
<dbReference type="PATRIC" id="fig|1002809.3.peg.1935"/>
<accession>F2F0U4</accession>
<dbReference type="STRING" id="1002809.SSIL_1915"/>
<dbReference type="PROSITE" id="PS50887">
    <property type="entry name" value="GGDEF"/>
    <property type="match status" value="1"/>
</dbReference>
<dbReference type="PANTHER" id="PTHR45138:SF6">
    <property type="entry name" value="DIGUANYLATE CYCLASE DGCN"/>
    <property type="match status" value="1"/>
</dbReference>
<dbReference type="GO" id="GO:0052621">
    <property type="term" value="F:diguanylate cyclase activity"/>
    <property type="evidence" value="ECO:0007669"/>
    <property type="project" value="TreeGrafter"/>
</dbReference>
<proteinExistence type="predicted"/>
<evidence type="ECO:0000313" key="2">
    <source>
        <dbReference type="EMBL" id="BAK16338.1"/>
    </source>
</evidence>
<dbReference type="PANTHER" id="PTHR45138">
    <property type="entry name" value="REGULATORY COMPONENTS OF SENSORY TRANSDUCTION SYSTEM"/>
    <property type="match status" value="1"/>
</dbReference>
<dbReference type="GO" id="GO:1902201">
    <property type="term" value="P:negative regulation of bacterial-type flagellum-dependent cell motility"/>
    <property type="evidence" value="ECO:0007669"/>
    <property type="project" value="TreeGrafter"/>
</dbReference>
<dbReference type="InterPro" id="IPR000160">
    <property type="entry name" value="GGDEF_dom"/>
</dbReference>
<dbReference type="InterPro" id="IPR003018">
    <property type="entry name" value="GAF"/>
</dbReference>
<reference evidence="3" key="1">
    <citation type="submission" date="2011-04" db="EMBL/GenBank/DDBJ databases">
        <title>Genome sequence of Solibacillus silvestris StLB046.</title>
        <authorList>
            <person name="Morohoshi T."/>
            <person name="Someya N."/>
            <person name="Ikeda T."/>
        </authorList>
    </citation>
    <scope>NUCLEOTIDE SEQUENCE [LARGE SCALE GENOMIC DNA]</scope>
    <source>
        <strain evidence="3">StLB046</strain>
    </source>
</reference>
<feature type="domain" description="GGDEF" evidence="1">
    <location>
        <begin position="183"/>
        <end position="314"/>
    </location>
</feature>
<dbReference type="InterPro" id="IPR029016">
    <property type="entry name" value="GAF-like_dom_sf"/>
</dbReference>
<dbReference type="RefSeq" id="WP_014823667.1">
    <property type="nucleotide sequence ID" value="NC_018065.1"/>
</dbReference>
<dbReference type="GO" id="GO:0043709">
    <property type="term" value="P:cell adhesion involved in single-species biofilm formation"/>
    <property type="evidence" value="ECO:0007669"/>
    <property type="project" value="TreeGrafter"/>
</dbReference>
<organism evidence="2 3">
    <name type="scientific">Solibacillus silvestris (strain StLB046)</name>
    <name type="common">Bacillus silvestris</name>
    <dbReference type="NCBI Taxonomy" id="1002809"/>
    <lineage>
        <taxon>Bacteria</taxon>
        <taxon>Bacillati</taxon>
        <taxon>Bacillota</taxon>
        <taxon>Bacilli</taxon>
        <taxon>Bacillales</taxon>
        <taxon>Caryophanaceae</taxon>
        <taxon>Solibacillus</taxon>
    </lineage>
</organism>
<dbReference type="HOGENOM" id="CLU_876100_0_0_9"/>
<dbReference type="Pfam" id="PF00990">
    <property type="entry name" value="GGDEF"/>
    <property type="match status" value="1"/>
</dbReference>
<protein>
    <submittedName>
        <fullName evidence="2">FOG: GGDEF domain</fullName>
    </submittedName>
</protein>
<dbReference type="NCBIfam" id="TIGR00254">
    <property type="entry name" value="GGDEF"/>
    <property type="match status" value="1"/>
</dbReference>
<dbReference type="SMART" id="SM00065">
    <property type="entry name" value="GAF"/>
    <property type="match status" value="1"/>
</dbReference>
<dbReference type="AlphaFoldDB" id="F2F0U4"/>
<dbReference type="InterPro" id="IPR029787">
    <property type="entry name" value="Nucleotide_cyclase"/>
</dbReference>
<dbReference type="eggNOG" id="COG2199">
    <property type="taxonomic scope" value="Bacteria"/>
</dbReference>
<dbReference type="Gene3D" id="3.30.450.40">
    <property type="match status" value="1"/>
</dbReference>
<dbReference type="InterPro" id="IPR050469">
    <property type="entry name" value="Diguanylate_Cyclase"/>
</dbReference>
<dbReference type="eggNOG" id="COG2203">
    <property type="taxonomic scope" value="Bacteria"/>
</dbReference>
<dbReference type="SMART" id="SM00267">
    <property type="entry name" value="GGDEF"/>
    <property type="match status" value="1"/>
</dbReference>
<evidence type="ECO:0000259" key="1">
    <source>
        <dbReference type="PROSITE" id="PS50887"/>
    </source>
</evidence>
<evidence type="ECO:0000313" key="3">
    <source>
        <dbReference type="Proteomes" id="UP000006691"/>
    </source>
</evidence>
<keyword evidence="3" id="KW-1185">Reference proteome</keyword>
<sequence>MVITLKELEMYSDFDELSNDVLDLASEILPDKLIYLTSFSNKEQIILKLSTDDTNILLTEGMVINIDETVCNRIDFEKKKPLIYEDIRTGTCPSDLKNLLEDVNIRSYLGVPISLLDGERFGTLCVAHHQESVFDKKSVELLQKIARMFSYYLKLEHLAFKDPLTNLYNRRYLSEKFEDDYKNGGMIFLLDLDGFKKINDIYGHVVGDEVLKEVALILQEFVKTENDSYAVRLGGDEFLINFSGKYSKDEISNLAENILTCFRGRNTKYQLSTSIGISTYFADSETNLKTLIKNADNALYRAKEVGKNNYKIFE</sequence>
<dbReference type="EMBL" id="AP012157">
    <property type="protein sequence ID" value="BAK16338.1"/>
    <property type="molecule type" value="Genomic_DNA"/>
</dbReference>
<reference evidence="2 3" key="2">
    <citation type="journal article" date="2012" name="J. Biosci. Bioeng.">
        <title>Complete genome sequence and characterization of the N-acylhomoserine lactone-degrading gene of the potato leaf-associated Solibacillus silvestris.</title>
        <authorList>
            <person name="Morohoshi T."/>
            <person name="Tominaga Y."/>
            <person name="Someya N."/>
            <person name="Ikeda T."/>
        </authorList>
    </citation>
    <scope>NUCLEOTIDE SEQUENCE [LARGE SCALE GENOMIC DNA]</scope>
    <source>
        <strain evidence="2 3">StLB046</strain>
    </source>
</reference>
<dbReference type="Pfam" id="PF13185">
    <property type="entry name" value="GAF_2"/>
    <property type="match status" value="1"/>
</dbReference>
<dbReference type="GO" id="GO:0005886">
    <property type="term" value="C:plasma membrane"/>
    <property type="evidence" value="ECO:0007669"/>
    <property type="project" value="TreeGrafter"/>
</dbReference>